<keyword evidence="2" id="KW-1185">Reference proteome</keyword>
<reference evidence="2" key="1">
    <citation type="journal article" date="2022" name="Nat. Commun.">
        <title>Chromosome evolution and the genetic basis of agronomically important traits in greater yam.</title>
        <authorList>
            <person name="Bredeson J.V."/>
            <person name="Lyons J.B."/>
            <person name="Oniyinde I.O."/>
            <person name="Okereke N.R."/>
            <person name="Kolade O."/>
            <person name="Nnabue I."/>
            <person name="Nwadili C.O."/>
            <person name="Hribova E."/>
            <person name="Parker M."/>
            <person name="Nwogha J."/>
            <person name="Shu S."/>
            <person name="Carlson J."/>
            <person name="Kariba R."/>
            <person name="Muthemba S."/>
            <person name="Knop K."/>
            <person name="Barton G.J."/>
            <person name="Sherwood A.V."/>
            <person name="Lopez-Montes A."/>
            <person name="Asiedu R."/>
            <person name="Jamnadass R."/>
            <person name="Muchugi A."/>
            <person name="Goodstein D."/>
            <person name="Egesi C.N."/>
            <person name="Featherston J."/>
            <person name="Asfaw A."/>
            <person name="Simpson G.G."/>
            <person name="Dolezel J."/>
            <person name="Hendre P.S."/>
            <person name="Van Deynze A."/>
            <person name="Kumar P.L."/>
            <person name="Obidiegwu J.E."/>
            <person name="Bhattacharjee R."/>
            <person name="Rokhsar D.S."/>
        </authorList>
    </citation>
    <scope>NUCLEOTIDE SEQUENCE [LARGE SCALE GENOMIC DNA]</scope>
    <source>
        <strain evidence="2">cv. TDa95/00328</strain>
    </source>
</reference>
<feature type="non-terminal residue" evidence="1">
    <location>
        <position position="72"/>
    </location>
</feature>
<gene>
    <name evidence="1" type="ORF">IHE45_14G016100</name>
</gene>
<name>A0ACB7UQ39_DIOAL</name>
<feature type="non-terminal residue" evidence="1">
    <location>
        <position position="1"/>
    </location>
</feature>
<comment type="caution">
    <text evidence="1">The sequence shown here is derived from an EMBL/GenBank/DDBJ whole genome shotgun (WGS) entry which is preliminary data.</text>
</comment>
<organism evidence="1 2">
    <name type="scientific">Dioscorea alata</name>
    <name type="common">Purple yam</name>
    <dbReference type="NCBI Taxonomy" id="55571"/>
    <lineage>
        <taxon>Eukaryota</taxon>
        <taxon>Viridiplantae</taxon>
        <taxon>Streptophyta</taxon>
        <taxon>Embryophyta</taxon>
        <taxon>Tracheophyta</taxon>
        <taxon>Spermatophyta</taxon>
        <taxon>Magnoliopsida</taxon>
        <taxon>Liliopsida</taxon>
        <taxon>Dioscoreales</taxon>
        <taxon>Dioscoreaceae</taxon>
        <taxon>Dioscorea</taxon>
    </lineage>
</organism>
<dbReference type="Proteomes" id="UP000827976">
    <property type="component" value="Chromosome 14"/>
</dbReference>
<evidence type="ECO:0000313" key="2">
    <source>
        <dbReference type="Proteomes" id="UP000827976"/>
    </source>
</evidence>
<accession>A0ACB7UQ39</accession>
<dbReference type="EMBL" id="CM037024">
    <property type="protein sequence ID" value="KAH7662863.1"/>
    <property type="molecule type" value="Genomic_DNA"/>
</dbReference>
<proteinExistence type="predicted"/>
<protein>
    <submittedName>
        <fullName evidence="1">Myb domain plants domain-containing protein</fullName>
    </submittedName>
</protein>
<sequence>NDELVTDVRNLKKSRLHWTRQLHKQFVAAVSMIGLDMPKKIMKIMNVEQLTREQVASHLQKYKVYMKRLQNS</sequence>
<evidence type="ECO:0000313" key="1">
    <source>
        <dbReference type="EMBL" id="KAH7662863.1"/>
    </source>
</evidence>